<sequence>MSTLSVATMAVAEQACQTMMKRYEPLELPPKNRWHYHQGVFLYGMYRVWEATKKEEYLSYTKGYVDGLIDEHGNFYFARDELDAIQAGLLLFPLYEKTKDSRYEVAARKLRQLLTTINRTSEGGYWHKDKYPYQMWLDGLYMAGPFKMKFAQMFNEPELVDHVLYQEQLMRRHTRDPETGLYYHAWDEKKQMPWADPNTGRSQEVWGRSIGWYGMALVDIIEDLPEGHPSRHELTKVVTDYVDTISRYQDPDHGYWYQIVDKGERKENWPESSGTCLFLYTIAKGMNLGIFDHRYVTQLRKGYQGLVDHFVKIDKDGNVTISGICIGTSCGVYDYYVGRETSENDLHGVGAFLLASVECARALSR</sequence>
<evidence type="ECO:0000256" key="1">
    <source>
        <dbReference type="ARBA" id="ARBA00022801"/>
    </source>
</evidence>
<dbReference type="Pfam" id="PF07470">
    <property type="entry name" value="Glyco_hydro_88"/>
    <property type="match status" value="1"/>
</dbReference>
<evidence type="ECO:0000313" key="2">
    <source>
        <dbReference type="EMBL" id="BAB04204.1"/>
    </source>
</evidence>
<dbReference type="Proteomes" id="UP000001258">
    <property type="component" value="Chromosome"/>
</dbReference>
<keyword evidence="1" id="KW-0378">Hydrolase</keyword>
<reference evidence="2 3" key="1">
    <citation type="journal article" date="2000" name="Nucleic Acids Res.">
        <title>Complete genome sequence of the alkaliphilic bacterium Bacillus halodurans and genomic sequence comparison with Bacillus subtilis.</title>
        <authorList>
            <person name="Takami H."/>
            <person name="Nakasone K."/>
            <person name="Takaki Y."/>
            <person name="Maeno G."/>
            <person name="Sasaki R."/>
            <person name="Masui N."/>
            <person name="Fuji F."/>
            <person name="Hirama C."/>
            <person name="Nakamura Y."/>
            <person name="Ogasawara N."/>
            <person name="Kuhara S."/>
            <person name="Horikoshi K."/>
        </authorList>
    </citation>
    <scope>NUCLEOTIDE SEQUENCE [LARGE SCALE GENOMIC DNA]</scope>
    <source>
        <strain evidence="3">ATCC BAA-125 / DSM 18197 / FERM 7344 / JCM 9153 / C-125</strain>
    </source>
</reference>
<dbReference type="HOGENOM" id="CLU_038720_1_1_9"/>
<dbReference type="GO" id="GO:0005975">
    <property type="term" value="P:carbohydrate metabolic process"/>
    <property type="evidence" value="ECO:0007669"/>
    <property type="project" value="InterPro"/>
</dbReference>
<name>Q9KFJ4_HALH5</name>
<dbReference type="EMBL" id="BA000004">
    <property type="protein sequence ID" value="BAB04204.1"/>
    <property type="molecule type" value="Genomic_DNA"/>
</dbReference>
<dbReference type="PIR" id="E83710">
    <property type="entry name" value="E83710"/>
</dbReference>
<dbReference type="RefSeq" id="WP_010896663.1">
    <property type="nucleotide sequence ID" value="NC_002570.2"/>
</dbReference>
<dbReference type="PANTHER" id="PTHR33886:SF8">
    <property type="entry name" value="UNSATURATED RHAMNOGALACTURONAN HYDROLASE (EUROFUNG)"/>
    <property type="match status" value="1"/>
</dbReference>
<dbReference type="Gene3D" id="1.50.10.10">
    <property type="match status" value="1"/>
</dbReference>
<gene>
    <name evidence="2" type="ordered locus">BH0485</name>
</gene>
<organism evidence="2 3">
    <name type="scientific">Halalkalibacterium halodurans (strain ATCC BAA-125 / DSM 18197 / FERM 7344 / JCM 9153 / C-125)</name>
    <name type="common">Bacillus halodurans</name>
    <dbReference type="NCBI Taxonomy" id="272558"/>
    <lineage>
        <taxon>Bacteria</taxon>
        <taxon>Bacillati</taxon>
        <taxon>Bacillota</taxon>
        <taxon>Bacilli</taxon>
        <taxon>Bacillales</taxon>
        <taxon>Bacillaceae</taxon>
        <taxon>Halalkalibacterium (ex Joshi et al. 2022)</taxon>
    </lineage>
</organism>
<dbReference type="STRING" id="272558.gene:10726338"/>
<dbReference type="InterPro" id="IPR008928">
    <property type="entry name" value="6-hairpin_glycosidase_sf"/>
</dbReference>
<evidence type="ECO:0000313" key="3">
    <source>
        <dbReference type="Proteomes" id="UP000001258"/>
    </source>
</evidence>
<protein>
    <submittedName>
        <fullName evidence="2">BH0485 protein</fullName>
    </submittedName>
</protein>
<dbReference type="GO" id="GO:0016787">
    <property type="term" value="F:hydrolase activity"/>
    <property type="evidence" value="ECO:0007669"/>
    <property type="project" value="UniProtKB-KW"/>
</dbReference>
<proteinExistence type="predicted"/>
<dbReference type="KEGG" id="bha:BH0485"/>
<keyword evidence="3" id="KW-1185">Reference proteome</keyword>
<dbReference type="OrthoDB" id="6381507at2"/>
<dbReference type="PANTHER" id="PTHR33886">
    <property type="entry name" value="UNSATURATED RHAMNOGALACTURONAN HYDROLASE (EUROFUNG)"/>
    <property type="match status" value="1"/>
</dbReference>
<dbReference type="SUPFAM" id="SSF48208">
    <property type="entry name" value="Six-hairpin glycosidases"/>
    <property type="match status" value="1"/>
</dbReference>
<dbReference type="InterPro" id="IPR010905">
    <property type="entry name" value="Glyco_hydro_88"/>
</dbReference>
<dbReference type="InterPro" id="IPR012341">
    <property type="entry name" value="6hp_glycosidase-like_sf"/>
</dbReference>
<accession>Q9KFJ4</accession>
<dbReference type="CAZy" id="GH105">
    <property type="family name" value="Glycoside Hydrolase Family 105"/>
</dbReference>
<dbReference type="eggNOG" id="COG4225">
    <property type="taxonomic scope" value="Bacteria"/>
</dbReference>
<dbReference type="InterPro" id="IPR052043">
    <property type="entry name" value="PolySaccharide_Degr_Enz"/>
</dbReference>
<dbReference type="AlphaFoldDB" id="Q9KFJ4"/>